<comment type="caution">
    <text evidence="1">The sequence shown here is derived from an EMBL/GenBank/DDBJ whole genome shotgun (WGS) entry which is preliminary data.</text>
</comment>
<evidence type="ECO:0000313" key="2">
    <source>
        <dbReference type="Proteomes" id="UP000011991"/>
    </source>
</evidence>
<dbReference type="Proteomes" id="UP000011991">
    <property type="component" value="Unassembled WGS sequence"/>
</dbReference>
<dbReference type="PATRIC" id="fig|1265738.3.peg.5595"/>
<keyword evidence="2" id="KW-1185">Reference proteome</keyword>
<protein>
    <submittedName>
        <fullName evidence="1">Uncharacterized protein</fullName>
    </submittedName>
</protein>
<dbReference type="AlphaFoldDB" id="M5REH9"/>
<dbReference type="EMBL" id="ANOG01000792">
    <property type="protein sequence ID" value="EMI17496.1"/>
    <property type="molecule type" value="Genomic_DNA"/>
</dbReference>
<evidence type="ECO:0000313" key="1">
    <source>
        <dbReference type="EMBL" id="EMI17496.1"/>
    </source>
</evidence>
<accession>M5REH9</accession>
<gene>
    <name evidence="1" type="ORF">RMSM_05589</name>
</gene>
<reference evidence="1 2" key="1">
    <citation type="journal article" date="2013" name="Mar. Genomics">
        <title>Expression of sulfatases in Rhodopirellula baltica and the diversity of sulfatases in the genus Rhodopirellula.</title>
        <authorList>
            <person name="Wegner C.E."/>
            <person name="Richter-Heitmann T."/>
            <person name="Klindworth A."/>
            <person name="Klockow C."/>
            <person name="Richter M."/>
            <person name="Achstetter T."/>
            <person name="Glockner F.O."/>
            <person name="Harder J."/>
        </authorList>
    </citation>
    <scope>NUCLEOTIDE SEQUENCE [LARGE SCALE GENOMIC DNA]</scope>
    <source>
        <strain evidence="1 2">SM1</strain>
    </source>
</reference>
<proteinExistence type="predicted"/>
<name>M5REH9_9BACT</name>
<organism evidence="1 2">
    <name type="scientific">Rhodopirellula maiorica SM1</name>
    <dbReference type="NCBI Taxonomy" id="1265738"/>
    <lineage>
        <taxon>Bacteria</taxon>
        <taxon>Pseudomonadati</taxon>
        <taxon>Planctomycetota</taxon>
        <taxon>Planctomycetia</taxon>
        <taxon>Pirellulales</taxon>
        <taxon>Pirellulaceae</taxon>
        <taxon>Novipirellula</taxon>
    </lineage>
</organism>
<sequence length="73" mass="7839">MKISPDELVTEHVGEIEPPAVTLLGCAPVYRFADVANSLLGSTFDNIRKRLPFFSRLLSSLDAASSASNAETT</sequence>